<dbReference type="InterPro" id="IPR015797">
    <property type="entry name" value="NUDIX_hydrolase-like_dom_sf"/>
</dbReference>
<dbReference type="Pfam" id="PF00293">
    <property type="entry name" value="NUDIX"/>
    <property type="match status" value="1"/>
</dbReference>
<evidence type="ECO:0000259" key="4">
    <source>
        <dbReference type="PROSITE" id="PS51462"/>
    </source>
</evidence>
<protein>
    <submittedName>
        <fullName evidence="5">NUDIX hydrolase</fullName>
    </submittedName>
</protein>
<evidence type="ECO:0000313" key="5">
    <source>
        <dbReference type="EMBL" id="MCU6794275.1"/>
    </source>
</evidence>
<dbReference type="GO" id="GO:0016787">
    <property type="term" value="F:hydrolase activity"/>
    <property type="evidence" value="ECO:0007669"/>
    <property type="project" value="UniProtKB-KW"/>
</dbReference>
<dbReference type="PANTHER" id="PTHR43046">
    <property type="entry name" value="GDP-MANNOSE MANNOSYL HYDROLASE"/>
    <property type="match status" value="1"/>
</dbReference>
<name>A0ABT2UI28_9BACL</name>
<dbReference type="InterPro" id="IPR020084">
    <property type="entry name" value="NUDIX_hydrolase_CS"/>
</dbReference>
<comment type="caution">
    <text evidence="5">The sequence shown here is derived from an EMBL/GenBank/DDBJ whole genome shotgun (WGS) entry which is preliminary data.</text>
</comment>
<dbReference type="InterPro" id="IPR000086">
    <property type="entry name" value="NUDIX_hydrolase_dom"/>
</dbReference>
<dbReference type="PROSITE" id="PS51462">
    <property type="entry name" value="NUDIX"/>
    <property type="match status" value="1"/>
</dbReference>
<keyword evidence="6" id="KW-1185">Reference proteome</keyword>
<proteinExistence type="inferred from homology"/>
<dbReference type="PRINTS" id="PR00502">
    <property type="entry name" value="NUDIXFAMILY"/>
</dbReference>
<evidence type="ECO:0000256" key="3">
    <source>
        <dbReference type="RuleBase" id="RU003476"/>
    </source>
</evidence>
<keyword evidence="2 3" id="KW-0378">Hydrolase</keyword>
<evidence type="ECO:0000256" key="2">
    <source>
        <dbReference type="ARBA" id="ARBA00022801"/>
    </source>
</evidence>
<evidence type="ECO:0000256" key="1">
    <source>
        <dbReference type="ARBA" id="ARBA00001946"/>
    </source>
</evidence>
<dbReference type="RefSeq" id="WP_262685452.1">
    <property type="nucleotide sequence ID" value="NZ_JAOQIO010000079.1"/>
</dbReference>
<dbReference type="InterPro" id="IPR020476">
    <property type="entry name" value="Nudix_hydrolase"/>
</dbReference>
<dbReference type="Proteomes" id="UP001652445">
    <property type="component" value="Unassembled WGS sequence"/>
</dbReference>
<organism evidence="5 6">
    <name type="scientific">Paenibacillus baimaensis</name>
    <dbReference type="NCBI Taxonomy" id="2982185"/>
    <lineage>
        <taxon>Bacteria</taxon>
        <taxon>Bacillati</taxon>
        <taxon>Bacillota</taxon>
        <taxon>Bacilli</taxon>
        <taxon>Bacillales</taxon>
        <taxon>Paenibacillaceae</taxon>
        <taxon>Paenibacillus</taxon>
    </lineage>
</organism>
<dbReference type="PROSITE" id="PS00893">
    <property type="entry name" value="NUDIX_BOX"/>
    <property type="match status" value="1"/>
</dbReference>
<feature type="domain" description="Nudix hydrolase" evidence="4">
    <location>
        <begin position="5"/>
        <end position="133"/>
    </location>
</feature>
<dbReference type="SUPFAM" id="SSF55811">
    <property type="entry name" value="Nudix"/>
    <property type="match status" value="1"/>
</dbReference>
<comment type="cofactor">
    <cofactor evidence="1">
        <name>Mg(2+)</name>
        <dbReference type="ChEBI" id="CHEBI:18420"/>
    </cofactor>
</comment>
<dbReference type="PANTHER" id="PTHR43046:SF16">
    <property type="entry name" value="ADP-RIBOSE PYROPHOSPHATASE YJHB-RELATED"/>
    <property type="match status" value="1"/>
</dbReference>
<dbReference type="Gene3D" id="3.90.79.10">
    <property type="entry name" value="Nucleoside Triphosphate Pyrophosphohydrolase"/>
    <property type="match status" value="1"/>
</dbReference>
<gene>
    <name evidence="5" type="ORF">OB236_19395</name>
</gene>
<comment type="similarity">
    <text evidence="3">Belongs to the Nudix hydrolase family.</text>
</comment>
<accession>A0ABT2UI28</accession>
<sequence length="152" mass="17065">MTKTGIVLVSSVSIIRADKVLIIKENKPSVRNKWNFPGGRIEPGEDILDAARREVKEETGYDVKLIGTTGIYNFISNTNNQVIMFHFTGEIIGGSLQLDDIEISECKWIMASDLLIPNLYEIRGEDVIEQIVENLIIGKNHSLSLYNQKLGM</sequence>
<reference evidence="5 6" key="1">
    <citation type="submission" date="2022-09" db="EMBL/GenBank/DDBJ databases">
        <authorList>
            <person name="Han X.L."/>
            <person name="Wang Q."/>
            <person name="Lu T."/>
        </authorList>
    </citation>
    <scope>NUCLEOTIDE SEQUENCE [LARGE SCALE GENOMIC DNA]</scope>
    <source>
        <strain evidence="5 6">WQ 127069</strain>
    </source>
</reference>
<dbReference type="CDD" id="cd02883">
    <property type="entry name" value="NUDIX_Hydrolase"/>
    <property type="match status" value="1"/>
</dbReference>
<evidence type="ECO:0000313" key="6">
    <source>
        <dbReference type="Proteomes" id="UP001652445"/>
    </source>
</evidence>
<dbReference type="EMBL" id="JAOQIO010000079">
    <property type="protein sequence ID" value="MCU6794275.1"/>
    <property type="molecule type" value="Genomic_DNA"/>
</dbReference>